<gene>
    <name evidence="2" type="ORF">AVDCRST_MAG40-2734</name>
</gene>
<keyword evidence="2" id="KW-0378">Hydrolase</keyword>
<feature type="compositionally biased region" description="Basic residues" evidence="1">
    <location>
        <begin position="48"/>
        <end position="73"/>
    </location>
</feature>
<dbReference type="AlphaFoldDB" id="A0A6J4M2C8"/>
<feature type="compositionally biased region" description="Low complexity" evidence="1">
    <location>
        <begin position="308"/>
        <end position="318"/>
    </location>
</feature>
<feature type="compositionally biased region" description="Basic and acidic residues" evidence="1">
    <location>
        <begin position="217"/>
        <end position="246"/>
    </location>
</feature>
<sequence>DAQGRRVAPRHPPAPRARQQRGPHGEARGRPSPQARPRGEDRRGEDRRRRRAARWPARPRRRPARRHGRAPRHRAGEPPLQVHRAHHVQRAGRGGDARVRARHAHRHAHGRRRGAGRRAGPAPRHGEVHLPAGRGGAAARRDGRREADDRRGRPREPGAGGDLRAARGRRPAPRGPHLLPPRGRDGQRRRDAHGGARPADPRRAPLERRRPHRRRVADRARHADRREPAGGPHREPRGGHGGEHPGRRAQQHRARQRGDARDDPHLRHGDARHDPRARAPHRRPHRPLGRRHRRGVVRQQRARHLQRPGAHCPHAPDAAPRRRRAQRVGGAADHRRRGLRLLRAEDPGALRLPRRRARRHRPDPRRAQPLAQLLRRRVRAPQRRQDPRPPRRRLPRGAGTAVDLAPV</sequence>
<evidence type="ECO:0000313" key="2">
    <source>
        <dbReference type="EMBL" id="CAA9347909.1"/>
    </source>
</evidence>
<organism evidence="2">
    <name type="scientific">uncultured Gemmatimonadaceae bacterium</name>
    <dbReference type="NCBI Taxonomy" id="246130"/>
    <lineage>
        <taxon>Bacteria</taxon>
        <taxon>Pseudomonadati</taxon>
        <taxon>Gemmatimonadota</taxon>
        <taxon>Gemmatimonadia</taxon>
        <taxon>Gemmatimonadales</taxon>
        <taxon>Gemmatimonadaceae</taxon>
        <taxon>environmental samples</taxon>
    </lineage>
</organism>
<feature type="non-terminal residue" evidence="2">
    <location>
        <position position="1"/>
    </location>
</feature>
<reference evidence="2" key="1">
    <citation type="submission" date="2020-02" db="EMBL/GenBank/DDBJ databases">
        <authorList>
            <person name="Meier V. D."/>
        </authorList>
    </citation>
    <scope>NUCLEOTIDE SEQUENCE</scope>
    <source>
        <strain evidence="2">AVDCRST_MAG40</strain>
    </source>
</reference>
<feature type="compositionally biased region" description="Basic residues" evidence="1">
    <location>
        <begin position="352"/>
        <end position="363"/>
    </location>
</feature>
<feature type="compositionally biased region" description="Basic and acidic residues" evidence="1">
    <location>
        <begin position="256"/>
        <end position="277"/>
    </location>
</feature>
<proteinExistence type="predicted"/>
<feature type="compositionally biased region" description="Basic and acidic residues" evidence="1">
    <location>
        <begin position="139"/>
        <end position="156"/>
    </location>
</feature>
<feature type="compositionally biased region" description="Basic and acidic residues" evidence="1">
    <location>
        <begin position="37"/>
        <end position="47"/>
    </location>
</feature>
<feature type="non-terminal residue" evidence="2">
    <location>
        <position position="407"/>
    </location>
</feature>
<protein>
    <submittedName>
        <fullName evidence="2">N-acyl-L-amino acid amidohydrolase</fullName>
        <ecNumber evidence="2">3.5.1.14</ecNumber>
    </submittedName>
</protein>
<accession>A0A6J4M2C8</accession>
<evidence type="ECO:0000256" key="1">
    <source>
        <dbReference type="SAM" id="MobiDB-lite"/>
    </source>
</evidence>
<feature type="compositionally biased region" description="Basic residues" evidence="1">
    <location>
        <begin position="278"/>
        <end position="306"/>
    </location>
</feature>
<dbReference type="EMBL" id="CADCTX010000763">
    <property type="protein sequence ID" value="CAA9347909.1"/>
    <property type="molecule type" value="Genomic_DNA"/>
</dbReference>
<dbReference type="GO" id="GO:0004046">
    <property type="term" value="F:aminoacylase activity"/>
    <property type="evidence" value="ECO:0007669"/>
    <property type="project" value="UniProtKB-EC"/>
</dbReference>
<feature type="region of interest" description="Disordered" evidence="1">
    <location>
        <begin position="1"/>
        <end position="407"/>
    </location>
</feature>
<dbReference type="EC" id="3.5.1.14" evidence="2"/>
<feature type="compositionally biased region" description="Basic and acidic residues" evidence="1">
    <location>
        <begin position="182"/>
        <end position="208"/>
    </location>
</feature>
<feature type="compositionally biased region" description="Basic residues" evidence="1">
    <location>
        <begin position="100"/>
        <end position="116"/>
    </location>
</feature>
<name>A0A6J4M2C8_9BACT</name>